<evidence type="ECO:0000313" key="2">
    <source>
        <dbReference type="Proteomes" id="UP000006253"/>
    </source>
</evidence>
<name>A0A0E2B898_9LEPT</name>
<accession>A0A0E2B898</accession>
<dbReference type="EMBL" id="AHMY02000010">
    <property type="protein sequence ID" value="EKO17579.1"/>
    <property type="molecule type" value="Genomic_DNA"/>
</dbReference>
<organism evidence="1 2">
    <name type="scientific">Leptospira kirschneri str. H1</name>
    <dbReference type="NCBI Taxonomy" id="1049966"/>
    <lineage>
        <taxon>Bacteria</taxon>
        <taxon>Pseudomonadati</taxon>
        <taxon>Spirochaetota</taxon>
        <taxon>Spirochaetia</taxon>
        <taxon>Leptospirales</taxon>
        <taxon>Leptospiraceae</taxon>
        <taxon>Leptospira</taxon>
    </lineage>
</organism>
<sequence length="518" mass="56367">MDKLSGIEFPSVGKRVFPDDWKKEQESKSQEIINRDLDAFGPGIDSGGSIVVGSLTNRVDLTNTLIAYDEYGKRIEVPPTTGILVPSNVTSTLVVRHKFQETEYNNPLNMPNDSPIIWKDNSFEIIARQGALVAGDVALRVVSTNVSGVVTLGNDLRIYRGIKGIRIKDNEITEEKQANSVKTGILTDLHTDIVTAINPDTNNPLKFVKAINQVYIFFKNFIDVTFKQERKFLGEMFWMDDLRSPSSDFPAFCLASPDQLINSSGSGGMPDLVSYWLNQALRYDPLGSNVTDFDAISYTISSNVLTVTFANTTACQKIIDALVEDYQVHGSFTNWMTGTLLQTIGGISANSTLAITSISSASRTISFTCTATNSSGSLSGVKIRFYKHRLPDAVSGTTISNQVRHFTVQGRGFISVMDTDSEWIGGLRRRDRFQGHRHGASTSISFDIPQGATGGLGSLVAAGYYGDGVARGLLLNGYPSTTVTGPTTDSANGSHRTGKTTDARGLSGFPYVFVKRVL</sequence>
<reference evidence="1 2" key="1">
    <citation type="submission" date="2012-10" db="EMBL/GenBank/DDBJ databases">
        <authorList>
            <person name="Harkins D.M."/>
            <person name="Durkin A.S."/>
            <person name="Brinkac L.M."/>
            <person name="Selengut J.D."/>
            <person name="Sanka R."/>
            <person name="DePew J."/>
            <person name="Purushe J."/>
            <person name="Peacock S.J."/>
            <person name="Thaipadungpanit J."/>
            <person name="Wuthiekanun V.W."/>
            <person name="Day N.P."/>
            <person name="Vinetz J.M."/>
            <person name="Sutton G.G."/>
            <person name="Nelson W.C."/>
            <person name="Fouts D.E."/>
        </authorList>
    </citation>
    <scope>NUCLEOTIDE SEQUENCE [LARGE SCALE GENOMIC DNA]</scope>
    <source>
        <strain evidence="1 2">H1</strain>
    </source>
</reference>
<comment type="caution">
    <text evidence="1">The sequence shown here is derived from an EMBL/GenBank/DDBJ whole genome shotgun (WGS) entry which is preliminary data.</text>
</comment>
<dbReference type="Proteomes" id="UP000006253">
    <property type="component" value="Unassembled WGS sequence"/>
</dbReference>
<proteinExistence type="predicted"/>
<gene>
    <name evidence="1" type="ORF">LEP1GSC081_0571</name>
</gene>
<protein>
    <submittedName>
        <fullName evidence="1">Uncharacterized protein</fullName>
    </submittedName>
</protein>
<dbReference type="RefSeq" id="WP_004764227.1">
    <property type="nucleotide sequence ID" value="NZ_AHMY02000010.1"/>
</dbReference>
<dbReference type="AlphaFoldDB" id="A0A0E2B898"/>
<evidence type="ECO:0000313" key="1">
    <source>
        <dbReference type="EMBL" id="EKO17579.1"/>
    </source>
</evidence>